<feature type="transmembrane region" description="Helical" evidence="2">
    <location>
        <begin position="57"/>
        <end position="78"/>
    </location>
</feature>
<protein>
    <recommendedName>
        <fullName evidence="5">P-loop containing nucleoside triphosphate hydrolase protein</fullName>
    </recommendedName>
</protein>
<dbReference type="Gene3D" id="3.40.50.300">
    <property type="entry name" value="P-loop containing nucleotide triphosphate hydrolases"/>
    <property type="match status" value="1"/>
</dbReference>
<dbReference type="Proteomes" id="UP000178912">
    <property type="component" value="Unassembled WGS sequence"/>
</dbReference>
<dbReference type="AlphaFoldDB" id="A0A1E1KEA4"/>
<sequence length="295" mass="32947">MSVSPHPSLPSSNPGMDLHLGPDPALYGHSVDTKTGYPIPSPVLEAINEMQKQGKGIVVMTCGIAGTLSPSLFLYLPLFKTTTTRSNPRNKKGSGKSTLARNLETQHNFTRLSIDAYILQNHGTFSVDYPSGNLEQLQDESEGFVKGEMERLLRHGNSLRAFRECGKGVEEGDGVGIGGDYGDQGESEHGSKRMRDFVLDLSFYCREDRDFYREMIERVGGGRWETVLIVFRPRGGKEEMEGVLWERILGRERELAERERGEKEGGREGMPVSRELLRVFFEGLRMAGWRGGNCD</sequence>
<keyword evidence="2" id="KW-1133">Transmembrane helix</keyword>
<keyword evidence="2" id="KW-0812">Transmembrane</keyword>
<dbReference type="InterPro" id="IPR027417">
    <property type="entry name" value="P-loop_NTPase"/>
</dbReference>
<name>A0A1E1KEA4_9HELO</name>
<gene>
    <name evidence="3" type="ORF">RAG0_05704</name>
</gene>
<evidence type="ECO:0000313" key="3">
    <source>
        <dbReference type="EMBL" id="CZS96331.1"/>
    </source>
</evidence>
<evidence type="ECO:0008006" key="5">
    <source>
        <dbReference type="Google" id="ProtNLM"/>
    </source>
</evidence>
<dbReference type="SUPFAM" id="SSF52540">
    <property type="entry name" value="P-loop containing nucleoside triphosphate hydrolases"/>
    <property type="match status" value="1"/>
</dbReference>
<organism evidence="3 4">
    <name type="scientific">Rhynchosporium agropyri</name>
    <dbReference type="NCBI Taxonomy" id="914238"/>
    <lineage>
        <taxon>Eukaryota</taxon>
        <taxon>Fungi</taxon>
        <taxon>Dikarya</taxon>
        <taxon>Ascomycota</taxon>
        <taxon>Pezizomycotina</taxon>
        <taxon>Leotiomycetes</taxon>
        <taxon>Helotiales</taxon>
        <taxon>Ploettnerulaceae</taxon>
        <taxon>Rhynchosporium</taxon>
    </lineage>
</organism>
<keyword evidence="4" id="KW-1185">Reference proteome</keyword>
<keyword evidence="2" id="KW-0472">Membrane</keyword>
<evidence type="ECO:0000256" key="2">
    <source>
        <dbReference type="SAM" id="Phobius"/>
    </source>
</evidence>
<proteinExistence type="predicted"/>
<feature type="region of interest" description="Disordered" evidence="1">
    <location>
        <begin position="1"/>
        <end position="25"/>
    </location>
</feature>
<reference evidence="4" key="1">
    <citation type="submission" date="2016-03" db="EMBL/GenBank/DDBJ databases">
        <authorList>
            <person name="Guldener U."/>
        </authorList>
    </citation>
    <scope>NUCLEOTIDE SEQUENCE [LARGE SCALE GENOMIC DNA]</scope>
    <source>
        <strain evidence="4">04CH-RAC-A.6.1</strain>
    </source>
</reference>
<accession>A0A1E1KEA4</accession>
<dbReference type="EMBL" id="FJUX01000026">
    <property type="protein sequence ID" value="CZS96331.1"/>
    <property type="molecule type" value="Genomic_DNA"/>
</dbReference>
<evidence type="ECO:0000256" key="1">
    <source>
        <dbReference type="SAM" id="MobiDB-lite"/>
    </source>
</evidence>
<evidence type="ECO:0000313" key="4">
    <source>
        <dbReference type="Proteomes" id="UP000178912"/>
    </source>
</evidence>
<feature type="compositionally biased region" description="Polar residues" evidence="1">
    <location>
        <begin position="1"/>
        <end position="14"/>
    </location>
</feature>
<dbReference type="OrthoDB" id="3512845at2759"/>